<comment type="caution">
    <text evidence="2">The sequence shown here is derived from an EMBL/GenBank/DDBJ whole genome shotgun (WGS) entry which is preliminary data.</text>
</comment>
<proteinExistence type="predicted"/>
<sequence>MPQPHRHHRDAVNAIGGESRALPVKGQIDSVRYICNSDKLRTRYTNKHVLASELLAIETKDQRPRPRRPNTENKGPPGVHKQGAPTP</sequence>
<feature type="region of interest" description="Disordered" evidence="1">
    <location>
        <begin position="1"/>
        <end position="20"/>
    </location>
</feature>
<protein>
    <submittedName>
        <fullName evidence="2">Uncharacterized protein</fullName>
    </submittedName>
</protein>
<feature type="region of interest" description="Disordered" evidence="1">
    <location>
        <begin position="55"/>
        <end position="87"/>
    </location>
</feature>
<keyword evidence="3" id="KW-1185">Reference proteome</keyword>
<dbReference type="Proteomes" id="UP001367508">
    <property type="component" value="Unassembled WGS sequence"/>
</dbReference>
<evidence type="ECO:0000313" key="3">
    <source>
        <dbReference type="Proteomes" id="UP001367508"/>
    </source>
</evidence>
<organism evidence="2 3">
    <name type="scientific">Canavalia gladiata</name>
    <name type="common">Sword bean</name>
    <name type="synonym">Dolichos gladiatus</name>
    <dbReference type="NCBI Taxonomy" id="3824"/>
    <lineage>
        <taxon>Eukaryota</taxon>
        <taxon>Viridiplantae</taxon>
        <taxon>Streptophyta</taxon>
        <taxon>Embryophyta</taxon>
        <taxon>Tracheophyta</taxon>
        <taxon>Spermatophyta</taxon>
        <taxon>Magnoliopsida</taxon>
        <taxon>eudicotyledons</taxon>
        <taxon>Gunneridae</taxon>
        <taxon>Pentapetalae</taxon>
        <taxon>rosids</taxon>
        <taxon>fabids</taxon>
        <taxon>Fabales</taxon>
        <taxon>Fabaceae</taxon>
        <taxon>Papilionoideae</taxon>
        <taxon>50 kb inversion clade</taxon>
        <taxon>NPAAA clade</taxon>
        <taxon>indigoferoid/millettioid clade</taxon>
        <taxon>Phaseoleae</taxon>
        <taxon>Canavalia</taxon>
    </lineage>
</organism>
<name>A0AAN9ME79_CANGL</name>
<dbReference type="AlphaFoldDB" id="A0AAN9ME79"/>
<gene>
    <name evidence="2" type="ORF">VNO77_08767</name>
</gene>
<evidence type="ECO:0000313" key="2">
    <source>
        <dbReference type="EMBL" id="KAK7350308.1"/>
    </source>
</evidence>
<accession>A0AAN9ME79</accession>
<evidence type="ECO:0000256" key="1">
    <source>
        <dbReference type="SAM" id="MobiDB-lite"/>
    </source>
</evidence>
<reference evidence="2 3" key="1">
    <citation type="submission" date="2024-01" db="EMBL/GenBank/DDBJ databases">
        <title>The genomes of 5 underutilized Papilionoideae crops provide insights into root nodulation and disease resistanc.</title>
        <authorList>
            <person name="Jiang F."/>
        </authorList>
    </citation>
    <scope>NUCLEOTIDE SEQUENCE [LARGE SCALE GENOMIC DNA]</scope>
    <source>
        <strain evidence="2">LVBAO_FW01</strain>
        <tissue evidence="2">Leaves</tissue>
    </source>
</reference>
<dbReference type="EMBL" id="JAYMYQ010000002">
    <property type="protein sequence ID" value="KAK7350308.1"/>
    <property type="molecule type" value="Genomic_DNA"/>
</dbReference>